<gene>
    <name evidence="4" type="ORF">ILUMI_18376</name>
</gene>
<dbReference type="EMBL" id="VTPC01081741">
    <property type="protein sequence ID" value="KAF2887797.1"/>
    <property type="molecule type" value="Genomic_DNA"/>
</dbReference>
<dbReference type="InterPro" id="IPR048366">
    <property type="entry name" value="TNP-like_GBD"/>
</dbReference>
<evidence type="ECO:0000313" key="4">
    <source>
        <dbReference type="EMBL" id="KAF2887797.1"/>
    </source>
</evidence>
<dbReference type="Proteomes" id="UP000801492">
    <property type="component" value="Unassembled WGS sequence"/>
</dbReference>
<dbReference type="PANTHER" id="PTHR47577:SF2">
    <property type="entry name" value="THAP DOMAIN CONTAINING 9"/>
    <property type="match status" value="1"/>
</dbReference>
<dbReference type="Pfam" id="PF21787">
    <property type="entry name" value="TNP-like_RNaseH_N"/>
    <property type="match status" value="1"/>
</dbReference>
<feature type="domain" description="Transposable element P transposase-like RNase H" evidence="1">
    <location>
        <begin position="241"/>
        <end position="296"/>
    </location>
</feature>
<dbReference type="InterPro" id="IPR048367">
    <property type="entry name" value="TNP-like_RNaseH_C"/>
</dbReference>
<dbReference type="PANTHER" id="PTHR47577">
    <property type="entry name" value="THAP DOMAIN-CONTAINING PROTEIN 6"/>
    <property type="match status" value="1"/>
</dbReference>
<dbReference type="AlphaFoldDB" id="A0A8K0CPA6"/>
<name>A0A8K0CPA6_IGNLU</name>
<dbReference type="OrthoDB" id="7440550at2759"/>
<comment type="caution">
    <text evidence="4">The sequence shown here is derived from an EMBL/GenBank/DDBJ whole genome shotgun (WGS) entry which is preliminary data.</text>
</comment>
<dbReference type="Pfam" id="PF21788">
    <property type="entry name" value="TNP-like_GBD"/>
    <property type="match status" value="1"/>
</dbReference>
<reference evidence="4" key="1">
    <citation type="submission" date="2019-08" db="EMBL/GenBank/DDBJ databases">
        <title>The genome of the North American firefly Photinus pyralis.</title>
        <authorList>
            <consortium name="Photinus pyralis genome working group"/>
            <person name="Fallon T.R."/>
            <person name="Sander Lower S.E."/>
            <person name="Weng J.-K."/>
        </authorList>
    </citation>
    <scope>NUCLEOTIDE SEQUENCE</scope>
    <source>
        <strain evidence="4">TRF0915ILg1</strain>
        <tissue evidence="4">Whole body</tissue>
    </source>
</reference>
<dbReference type="InterPro" id="IPR048365">
    <property type="entry name" value="TNP-like_RNaseH_N"/>
</dbReference>
<evidence type="ECO:0000259" key="1">
    <source>
        <dbReference type="Pfam" id="PF21787"/>
    </source>
</evidence>
<feature type="domain" description="Transposable element P transposase-like GTP-binding insertion" evidence="2">
    <location>
        <begin position="303"/>
        <end position="381"/>
    </location>
</feature>
<dbReference type="Pfam" id="PF21789">
    <property type="entry name" value="TNP-like_RNaseH_C"/>
    <property type="match status" value="1"/>
</dbReference>
<evidence type="ECO:0000259" key="2">
    <source>
        <dbReference type="Pfam" id="PF21788"/>
    </source>
</evidence>
<keyword evidence="5" id="KW-1185">Reference proteome</keyword>
<evidence type="ECO:0008006" key="6">
    <source>
        <dbReference type="Google" id="ProtNLM"/>
    </source>
</evidence>
<organism evidence="4 5">
    <name type="scientific">Ignelater luminosus</name>
    <name type="common">Cucubano</name>
    <name type="synonym">Pyrophorus luminosus</name>
    <dbReference type="NCBI Taxonomy" id="2038154"/>
    <lineage>
        <taxon>Eukaryota</taxon>
        <taxon>Metazoa</taxon>
        <taxon>Ecdysozoa</taxon>
        <taxon>Arthropoda</taxon>
        <taxon>Hexapoda</taxon>
        <taxon>Insecta</taxon>
        <taxon>Pterygota</taxon>
        <taxon>Neoptera</taxon>
        <taxon>Endopterygota</taxon>
        <taxon>Coleoptera</taxon>
        <taxon>Polyphaga</taxon>
        <taxon>Elateriformia</taxon>
        <taxon>Elateroidea</taxon>
        <taxon>Elateridae</taxon>
        <taxon>Agrypninae</taxon>
        <taxon>Pyrophorini</taxon>
        <taxon>Ignelater</taxon>
    </lineage>
</organism>
<accession>A0A8K0CPA6</accession>
<sequence>MKSSVWNGKVEDTGLFFLWKKLNKVTNETEHDQQQLENVIIEIEDGVVVDDINWENLTVEMEDSAQRISGVETETAIKEKEDDTKKINNKNIKKLWESGKYGGTSSHSQNEEVIKSFVICEDHFKDTDFVNKTSISLNRNAISLSINPPQLLPSDDPPLLNNEITSSSHSQNKEVICYTQDHDYCAKDDEVINLDNFDFLNEDGKGILAKISTSRKDLTPRKSLMYRVHRNICSKLSTLGRSNKPANHALVFMVKCIRKQWKQVVAYYFTANTTVAHDLKFLIKELMEIGLAVVGTSVFNFDQQKTFKSLPKLKKEHFNFTDSYVKMKVKVAAAQLSSSVAGAIETFATFASIFPSESIFTAEFVDKIDRLFDFLNGSQIKPSESKPFRCALSASSPHLKFWSKLLTELAQWKLYDLNTGIDCTNRFSFVRGWQITIKVIMFLWSSLKEIDGFNYLNLRGLNQDSLENLFCSVRFHGVANTDPSCHQFTAALKTVLINKLALPPGSNGNCEEDTCSSLNDLCSLLKYVCF</sequence>
<evidence type="ECO:0000259" key="3">
    <source>
        <dbReference type="Pfam" id="PF21789"/>
    </source>
</evidence>
<proteinExistence type="predicted"/>
<protein>
    <recommendedName>
        <fullName evidence="6">THAP-type domain-containing protein</fullName>
    </recommendedName>
</protein>
<feature type="domain" description="Transposable element P transposase-like RNase H C-terminal" evidence="3">
    <location>
        <begin position="461"/>
        <end position="491"/>
    </location>
</feature>
<evidence type="ECO:0000313" key="5">
    <source>
        <dbReference type="Proteomes" id="UP000801492"/>
    </source>
</evidence>